<dbReference type="EMBL" id="MN740109">
    <property type="protein sequence ID" value="QHT88087.1"/>
    <property type="molecule type" value="Genomic_DNA"/>
</dbReference>
<reference evidence="2" key="1">
    <citation type="journal article" date="2020" name="Nature">
        <title>Giant virus diversity and host interactions through global metagenomics.</title>
        <authorList>
            <person name="Schulz F."/>
            <person name="Roux S."/>
            <person name="Paez-Espino D."/>
            <person name="Jungbluth S."/>
            <person name="Walsh D.A."/>
            <person name="Denef V.J."/>
            <person name="McMahon K.D."/>
            <person name="Konstantinidis K.T."/>
            <person name="Eloe-Fadrosh E.A."/>
            <person name="Kyrpides N.C."/>
            <person name="Woyke T."/>
        </authorList>
    </citation>
    <scope>NUCLEOTIDE SEQUENCE</scope>
    <source>
        <strain evidence="2">GVMAG-M-3300023184-24</strain>
    </source>
</reference>
<feature type="transmembrane region" description="Helical" evidence="1">
    <location>
        <begin position="215"/>
        <end position="235"/>
    </location>
</feature>
<feature type="transmembrane region" description="Helical" evidence="1">
    <location>
        <begin position="247"/>
        <end position="265"/>
    </location>
</feature>
<evidence type="ECO:0000256" key="1">
    <source>
        <dbReference type="SAM" id="Phobius"/>
    </source>
</evidence>
<keyword evidence="1" id="KW-0812">Transmembrane</keyword>
<proteinExistence type="predicted"/>
<organism evidence="2">
    <name type="scientific">viral metagenome</name>
    <dbReference type="NCBI Taxonomy" id="1070528"/>
    <lineage>
        <taxon>unclassified sequences</taxon>
        <taxon>metagenomes</taxon>
        <taxon>organismal metagenomes</taxon>
    </lineage>
</organism>
<keyword evidence="1" id="KW-1133">Transmembrane helix</keyword>
<protein>
    <submittedName>
        <fullName evidence="2">Uncharacterized protein</fullName>
    </submittedName>
</protein>
<feature type="transmembrane region" description="Helical" evidence="1">
    <location>
        <begin position="56"/>
        <end position="75"/>
    </location>
</feature>
<sequence>MLYDQLQKSLSNEAITQVKYPKSNLDKMYKLKINQKKNNMYFGDLYPSYTEMLSDIIIYVILVCNILTVLFFTIVKDIEGNIVKQQINYLLDDIFSSVKNTNGTETQTINTNENKNIEEIKKLYNVNTPEEIKKLYDVNTPEEIKKLIQDNINNSNIKNSNNTNQFDPELIIQNFQKYKQDLKTSLKNSINNLQSDNITEQKIKKNNDEIFKKSIMILSIVNIICLILLAVLWFYNKYDIVYYLKKNIILSLFVIVTELLFLYIISNKYMYIDKKYVMMETIKKINKN</sequence>
<dbReference type="AlphaFoldDB" id="A0A6C0I6T2"/>
<evidence type="ECO:0000313" key="2">
    <source>
        <dbReference type="EMBL" id="QHT88087.1"/>
    </source>
</evidence>
<keyword evidence="1" id="KW-0472">Membrane</keyword>
<accession>A0A6C0I6T2</accession>
<name>A0A6C0I6T2_9ZZZZ</name>